<keyword evidence="1" id="KW-0472">Membrane</keyword>
<dbReference type="Proteomes" id="UP000785679">
    <property type="component" value="Unassembled WGS sequence"/>
</dbReference>
<keyword evidence="3" id="KW-1185">Reference proteome</keyword>
<evidence type="ECO:0000256" key="1">
    <source>
        <dbReference type="SAM" id="Phobius"/>
    </source>
</evidence>
<comment type="caution">
    <text evidence="2">The sequence shown here is derived from an EMBL/GenBank/DDBJ whole genome shotgun (WGS) entry which is preliminary data.</text>
</comment>
<keyword evidence="1" id="KW-1133">Transmembrane helix</keyword>
<keyword evidence="1" id="KW-0812">Transmembrane</keyword>
<feature type="transmembrane region" description="Helical" evidence="1">
    <location>
        <begin position="202"/>
        <end position="223"/>
    </location>
</feature>
<sequence>MIDKSDEYQLISFITRFKSAFFISYGIIKLIIQYVQYYRCVIFGSTPSSHTCQINGPGSSMYVYPEAAMLAAQLLIVWIAFFLLQCAKAKGHPKFKYKNKYFKDQKDEDKEDKQKKKDHASDSDSDERDEYEEVRLRRKRSCICCCCCPRYSCCNGDRLVNFLIYDFLVFALVIGYLGYYVFGLDKLQQEYQLKTSILFAQVIYGLLNFPFIIFLMKPCVLFLSKSRETGYDRDGICVPKYLASDMYKFRFSKKRILINSHGISLKVDEVPRRTGQKEENSRAEKYALSENKNLPISEALEDPSKQDPESNVGGFSIEIDIEDMLKLENILKIS</sequence>
<feature type="transmembrane region" description="Helical" evidence="1">
    <location>
        <begin position="67"/>
        <end position="87"/>
    </location>
</feature>
<protein>
    <submittedName>
        <fullName evidence="2">Uncharacterized protein</fullName>
    </submittedName>
</protein>
<dbReference type="OrthoDB" id="67700at2759"/>
<accession>A0A8J8T4A8</accession>
<dbReference type="PANTHER" id="PTHR40849:SF2">
    <property type="entry name" value="RGS DOMAIN-CONTAINING PROTEIN"/>
    <property type="match status" value="1"/>
</dbReference>
<dbReference type="AlphaFoldDB" id="A0A8J8T4A8"/>
<dbReference type="EMBL" id="RRYP01006836">
    <property type="protein sequence ID" value="TNV80928.1"/>
    <property type="molecule type" value="Genomic_DNA"/>
</dbReference>
<reference evidence="2" key="1">
    <citation type="submission" date="2019-06" db="EMBL/GenBank/DDBJ databases">
        <authorList>
            <person name="Zheng W."/>
        </authorList>
    </citation>
    <scope>NUCLEOTIDE SEQUENCE</scope>
    <source>
        <strain evidence="2">QDHG01</strain>
    </source>
</reference>
<name>A0A8J8T4A8_HALGN</name>
<feature type="transmembrane region" description="Helical" evidence="1">
    <location>
        <begin position="159"/>
        <end position="182"/>
    </location>
</feature>
<proteinExistence type="predicted"/>
<organism evidence="2 3">
    <name type="scientific">Halteria grandinella</name>
    <dbReference type="NCBI Taxonomy" id="5974"/>
    <lineage>
        <taxon>Eukaryota</taxon>
        <taxon>Sar</taxon>
        <taxon>Alveolata</taxon>
        <taxon>Ciliophora</taxon>
        <taxon>Intramacronucleata</taxon>
        <taxon>Spirotrichea</taxon>
        <taxon>Stichotrichia</taxon>
        <taxon>Sporadotrichida</taxon>
        <taxon>Halteriidae</taxon>
        <taxon>Halteria</taxon>
    </lineage>
</organism>
<dbReference type="PANTHER" id="PTHR40849">
    <property type="entry name" value="C2 CALCIUM-DEPENDENT MEMBRANE TARGETING"/>
    <property type="match status" value="1"/>
</dbReference>
<evidence type="ECO:0000313" key="2">
    <source>
        <dbReference type="EMBL" id="TNV80928.1"/>
    </source>
</evidence>
<feature type="transmembrane region" description="Helical" evidence="1">
    <location>
        <begin position="20"/>
        <end position="38"/>
    </location>
</feature>
<gene>
    <name evidence="2" type="ORF">FGO68_gene15461</name>
</gene>
<evidence type="ECO:0000313" key="3">
    <source>
        <dbReference type="Proteomes" id="UP000785679"/>
    </source>
</evidence>